<evidence type="ECO:0000313" key="2">
    <source>
        <dbReference type="EMBL" id="GAA5050988.1"/>
    </source>
</evidence>
<organism evidence="2 3">
    <name type="scientific">Erythrobacter westpacificensis</name>
    <dbReference type="NCBI Taxonomy" id="1055231"/>
    <lineage>
        <taxon>Bacteria</taxon>
        <taxon>Pseudomonadati</taxon>
        <taxon>Pseudomonadota</taxon>
        <taxon>Alphaproteobacteria</taxon>
        <taxon>Sphingomonadales</taxon>
        <taxon>Erythrobacteraceae</taxon>
        <taxon>Erythrobacter/Porphyrobacter group</taxon>
        <taxon>Erythrobacter</taxon>
    </lineage>
</organism>
<dbReference type="Pfam" id="PF14559">
    <property type="entry name" value="TPR_19"/>
    <property type="match status" value="1"/>
</dbReference>
<dbReference type="PROSITE" id="PS50005">
    <property type="entry name" value="TPR"/>
    <property type="match status" value="1"/>
</dbReference>
<feature type="repeat" description="TPR" evidence="1">
    <location>
        <begin position="48"/>
        <end position="81"/>
    </location>
</feature>
<dbReference type="Gene3D" id="1.25.40.10">
    <property type="entry name" value="Tetratricopeptide repeat domain"/>
    <property type="match status" value="1"/>
</dbReference>
<evidence type="ECO:0000313" key="3">
    <source>
        <dbReference type="Proteomes" id="UP001500518"/>
    </source>
</evidence>
<sequence length="181" mass="19042">MDEINLSHASKLKEYAMRFAPVAAALSLAFATTASIGQASDYEADPRAVALVAEGNAALEMGETQAAIDAFEAALAIDPGYTDVYLDLASAARIEGLQGKAIHFYREAQERDPENLAAITGEGEALVEKGALSAARENLTRLQDLCGETCTETVQLAAAIDRGPPVMTAEAVPSDEDIVQN</sequence>
<comment type="caution">
    <text evidence="2">The sequence shown here is derived from an EMBL/GenBank/DDBJ whole genome shotgun (WGS) entry which is preliminary data.</text>
</comment>
<dbReference type="InterPro" id="IPR011990">
    <property type="entry name" value="TPR-like_helical_dom_sf"/>
</dbReference>
<dbReference type="SUPFAM" id="SSF48452">
    <property type="entry name" value="TPR-like"/>
    <property type="match status" value="1"/>
</dbReference>
<keyword evidence="3" id="KW-1185">Reference proteome</keyword>
<dbReference type="SMART" id="SM00028">
    <property type="entry name" value="TPR"/>
    <property type="match status" value="2"/>
</dbReference>
<protein>
    <recommendedName>
        <fullName evidence="4">Tetratricopeptide repeat protein</fullName>
    </recommendedName>
</protein>
<name>A0ABP9K466_9SPHN</name>
<evidence type="ECO:0008006" key="4">
    <source>
        <dbReference type="Google" id="ProtNLM"/>
    </source>
</evidence>
<dbReference type="EMBL" id="BAABHV010000009">
    <property type="protein sequence ID" value="GAA5050988.1"/>
    <property type="molecule type" value="Genomic_DNA"/>
</dbReference>
<dbReference type="Proteomes" id="UP001500518">
    <property type="component" value="Unassembled WGS sequence"/>
</dbReference>
<reference evidence="3" key="1">
    <citation type="journal article" date="2019" name="Int. J. Syst. Evol. Microbiol.">
        <title>The Global Catalogue of Microorganisms (GCM) 10K type strain sequencing project: providing services to taxonomists for standard genome sequencing and annotation.</title>
        <authorList>
            <consortium name="The Broad Institute Genomics Platform"/>
            <consortium name="The Broad Institute Genome Sequencing Center for Infectious Disease"/>
            <person name="Wu L."/>
            <person name="Ma J."/>
        </authorList>
    </citation>
    <scope>NUCLEOTIDE SEQUENCE [LARGE SCALE GENOMIC DNA]</scope>
    <source>
        <strain evidence="3">JCM 18014</strain>
    </source>
</reference>
<accession>A0ABP9K466</accession>
<keyword evidence="1" id="KW-0802">TPR repeat</keyword>
<proteinExistence type="predicted"/>
<dbReference type="InterPro" id="IPR019734">
    <property type="entry name" value="TPR_rpt"/>
</dbReference>
<evidence type="ECO:0000256" key="1">
    <source>
        <dbReference type="PROSITE-ProRule" id="PRU00339"/>
    </source>
</evidence>
<gene>
    <name evidence="2" type="ORF">GCM10023208_10400</name>
</gene>